<name>A0A1I6GG51_9RHOB</name>
<evidence type="ECO:0000313" key="3">
    <source>
        <dbReference type="Proteomes" id="UP000199478"/>
    </source>
</evidence>
<dbReference type="GO" id="GO:0003824">
    <property type="term" value="F:catalytic activity"/>
    <property type="evidence" value="ECO:0007669"/>
    <property type="project" value="InterPro"/>
</dbReference>
<proteinExistence type="predicted"/>
<dbReference type="SUPFAM" id="SSF50800">
    <property type="entry name" value="PK beta-barrel domain-like"/>
    <property type="match status" value="1"/>
</dbReference>
<dbReference type="STRING" id="390270.SAMN04488005_1613"/>
<dbReference type="AlphaFoldDB" id="A0A1I6GG51"/>
<dbReference type="InterPro" id="IPR052353">
    <property type="entry name" value="Benzoxazolinone_Detox_Enz"/>
</dbReference>
<dbReference type="InterPro" id="IPR011037">
    <property type="entry name" value="Pyrv_Knase-like_insert_dom_sf"/>
</dbReference>
<gene>
    <name evidence="2" type="ORF">SAMN04488005_1613</name>
</gene>
<feature type="domain" description="MOSC" evidence="1">
    <location>
        <begin position="25"/>
        <end position="159"/>
    </location>
</feature>
<dbReference type="EMBL" id="FOYP01000001">
    <property type="protein sequence ID" value="SFR41182.1"/>
    <property type="molecule type" value="Genomic_DNA"/>
</dbReference>
<dbReference type="Gene3D" id="2.40.33.20">
    <property type="entry name" value="PK beta-barrel domain-like"/>
    <property type="match status" value="1"/>
</dbReference>
<protein>
    <submittedName>
        <fullName evidence="2">MOSC domain-containing protein YiiM</fullName>
    </submittedName>
</protein>
<keyword evidence="3" id="KW-1185">Reference proteome</keyword>
<dbReference type="PANTHER" id="PTHR30212">
    <property type="entry name" value="PROTEIN YIIM"/>
    <property type="match status" value="1"/>
</dbReference>
<evidence type="ECO:0000313" key="2">
    <source>
        <dbReference type="EMBL" id="SFR41182.1"/>
    </source>
</evidence>
<dbReference type="PANTHER" id="PTHR30212:SF2">
    <property type="entry name" value="PROTEIN YIIM"/>
    <property type="match status" value="1"/>
</dbReference>
<dbReference type="InterPro" id="IPR005302">
    <property type="entry name" value="MoCF_Sase_C"/>
</dbReference>
<dbReference type="GO" id="GO:0030151">
    <property type="term" value="F:molybdenum ion binding"/>
    <property type="evidence" value="ECO:0007669"/>
    <property type="project" value="InterPro"/>
</dbReference>
<dbReference type="GO" id="GO:0030170">
    <property type="term" value="F:pyridoxal phosphate binding"/>
    <property type="evidence" value="ECO:0007669"/>
    <property type="project" value="InterPro"/>
</dbReference>
<dbReference type="PROSITE" id="PS51340">
    <property type="entry name" value="MOSC"/>
    <property type="match status" value="1"/>
</dbReference>
<dbReference type="OrthoDB" id="9786134at2"/>
<reference evidence="3" key="1">
    <citation type="submission" date="2016-10" db="EMBL/GenBank/DDBJ databases">
        <authorList>
            <person name="Varghese N."/>
            <person name="Submissions S."/>
        </authorList>
    </citation>
    <scope>NUCLEOTIDE SEQUENCE [LARGE SCALE GENOMIC DNA]</scope>
    <source>
        <strain evidence="3">DSM 26879</strain>
    </source>
</reference>
<accession>A0A1I6GG51</accession>
<sequence length="209" mass="22795">MEILGIQIGKPEPTNAKSGLTGHFKKPVPSVQITDQGLVGDTICDKKHHGGVDQAVYIFGEPDRLWWEATLKRPTPPGFFGENLLISDLCSAKLNLGDIFEIGETLLQITSPRIPCATYAAHIGSGQAIKQFYAAERPGAYARVLRAGSVTTGMAVRHQPFDGPKITIIDNMRAYLDGFSDADFLCKALQTPAHYKLHAEARQRLGLPL</sequence>
<dbReference type="RefSeq" id="WP_090198650.1">
    <property type="nucleotide sequence ID" value="NZ_FOYP01000001.1"/>
</dbReference>
<dbReference type="Proteomes" id="UP000199478">
    <property type="component" value="Unassembled WGS sequence"/>
</dbReference>
<dbReference type="Pfam" id="PF03473">
    <property type="entry name" value="MOSC"/>
    <property type="match status" value="1"/>
</dbReference>
<organism evidence="2 3">
    <name type="scientific">Yoonia tamlensis</name>
    <dbReference type="NCBI Taxonomy" id="390270"/>
    <lineage>
        <taxon>Bacteria</taxon>
        <taxon>Pseudomonadati</taxon>
        <taxon>Pseudomonadota</taxon>
        <taxon>Alphaproteobacteria</taxon>
        <taxon>Rhodobacterales</taxon>
        <taxon>Paracoccaceae</taxon>
        <taxon>Yoonia</taxon>
    </lineage>
</organism>
<evidence type="ECO:0000259" key="1">
    <source>
        <dbReference type="PROSITE" id="PS51340"/>
    </source>
</evidence>